<dbReference type="Pfam" id="PF02687">
    <property type="entry name" value="FtsX"/>
    <property type="match status" value="2"/>
</dbReference>
<evidence type="ECO:0000256" key="7">
    <source>
        <dbReference type="SAM" id="Phobius"/>
    </source>
</evidence>
<evidence type="ECO:0000259" key="9">
    <source>
        <dbReference type="Pfam" id="PF12704"/>
    </source>
</evidence>
<feature type="transmembrane region" description="Helical" evidence="7">
    <location>
        <begin position="753"/>
        <end position="775"/>
    </location>
</feature>
<evidence type="ECO:0000256" key="2">
    <source>
        <dbReference type="ARBA" id="ARBA00022475"/>
    </source>
</evidence>
<evidence type="ECO:0000256" key="6">
    <source>
        <dbReference type="ARBA" id="ARBA00038076"/>
    </source>
</evidence>
<dbReference type="NCBIfam" id="TIGR03434">
    <property type="entry name" value="ADOP"/>
    <property type="match status" value="1"/>
</dbReference>
<comment type="caution">
    <text evidence="10">The sequence shown here is derived from an EMBL/GenBank/DDBJ whole genome shotgun (WGS) entry which is preliminary data.</text>
</comment>
<feature type="transmembrane region" description="Helical" evidence="7">
    <location>
        <begin position="347"/>
        <end position="368"/>
    </location>
</feature>
<dbReference type="InterPro" id="IPR003838">
    <property type="entry name" value="ABC3_permease_C"/>
</dbReference>
<feature type="domain" description="MacB-like periplasmic core" evidence="9">
    <location>
        <begin position="44"/>
        <end position="255"/>
    </location>
</feature>
<evidence type="ECO:0000256" key="4">
    <source>
        <dbReference type="ARBA" id="ARBA00022989"/>
    </source>
</evidence>
<keyword evidence="2" id="KW-1003">Cell membrane</keyword>
<dbReference type="Proteomes" id="UP000702544">
    <property type="component" value="Unassembled WGS sequence"/>
</dbReference>
<dbReference type="EMBL" id="JAACAK010000088">
    <property type="protein sequence ID" value="NIR75668.1"/>
    <property type="molecule type" value="Genomic_DNA"/>
</dbReference>
<protein>
    <submittedName>
        <fullName evidence="10">ABC transporter permease</fullName>
    </submittedName>
</protein>
<reference evidence="10 11" key="1">
    <citation type="submission" date="2020-01" db="EMBL/GenBank/DDBJ databases">
        <title>Genomes assembled from Gulf of Kutch pelagic sediment metagenomes.</title>
        <authorList>
            <person name="Chandrashekar M."/>
            <person name="Mahajan M.S."/>
            <person name="Dave K.J."/>
            <person name="Vatsa P."/>
            <person name="Nathani N.M."/>
        </authorList>
    </citation>
    <scope>NUCLEOTIDE SEQUENCE [LARGE SCALE GENOMIC DNA]</scope>
    <source>
        <strain evidence="10">KS3-K002</strain>
    </source>
</reference>
<organism evidence="10 11">
    <name type="scientific">Candidatus Kutchimonas denitrificans</name>
    <dbReference type="NCBI Taxonomy" id="3056748"/>
    <lineage>
        <taxon>Bacteria</taxon>
        <taxon>Pseudomonadati</taxon>
        <taxon>Gemmatimonadota</taxon>
        <taxon>Gemmatimonadia</taxon>
        <taxon>Candidatus Palauibacterales</taxon>
        <taxon>Candidatus Palauibacteraceae</taxon>
        <taxon>Candidatus Kutchimonas</taxon>
    </lineage>
</organism>
<dbReference type="GO" id="GO:0022857">
    <property type="term" value="F:transmembrane transporter activity"/>
    <property type="evidence" value="ECO:0007669"/>
    <property type="project" value="TreeGrafter"/>
</dbReference>
<name>A0AAE4Z8L3_9BACT</name>
<comment type="subcellular location">
    <subcellularLocation>
        <location evidence="1">Cell membrane</location>
        <topology evidence="1">Multi-pass membrane protein</topology>
    </subcellularLocation>
</comment>
<feature type="transmembrane region" description="Helical" evidence="7">
    <location>
        <begin position="701"/>
        <end position="725"/>
    </location>
</feature>
<dbReference type="InterPro" id="IPR017800">
    <property type="entry name" value="ADOP"/>
</dbReference>
<comment type="similarity">
    <text evidence="6">Belongs to the ABC-4 integral membrane protein family.</text>
</comment>
<dbReference type="AlphaFoldDB" id="A0AAE4Z8L3"/>
<feature type="transmembrane region" description="Helical" evidence="7">
    <location>
        <begin position="787"/>
        <end position="807"/>
    </location>
</feature>
<evidence type="ECO:0000256" key="5">
    <source>
        <dbReference type="ARBA" id="ARBA00023136"/>
    </source>
</evidence>
<dbReference type="GO" id="GO:0005886">
    <property type="term" value="C:plasma membrane"/>
    <property type="evidence" value="ECO:0007669"/>
    <property type="project" value="UniProtKB-SubCell"/>
</dbReference>
<dbReference type="InterPro" id="IPR050250">
    <property type="entry name" value="Macrolide_Exporter_MacB"/>
</dbReference>
<evidence type="ECO:0000313" key="11">
    <source>
        <dbReference type="Proteomes" id="UP000702544"/>
    </source>
</evidence>
<evidence type="ECO:0000256" key="3">
    <source>
        <dbReference type="ARBA" id="ARBA00022692"/>
    </source>
</evidence>
<feature type="domain" description="ABC3 transporter permease C-terminal" evidence="8">
    <location>
        <begin position="298"/>
        <end position="414"/>
    </location>
</feature>
<feature type="domain" description="MacB-like periplasmic core" evidence="9">
    <location>
        <begin position="438"/>
        <end position="643"/>
    </location>
</feature>
<keyword evidence="4 7" id="KW-1133">Transmembrane helix</keyword>
<sequence length="824" mass="88071">MRTHEPNGSRGRGGNFAAGVIELLFQDVRFAFRSLRKQPGLVLAALFTLGLGIGANVAMFSVLNLALFQALPYPEAERLVLGRTQWPDGGISWTVSAPDYYDVRDQATSFESLAALTPFARDFTLTGGGDAERISAAWISPGCFRTLGVSPLLGREFLPEESEPGGERVIMLSHELWQRRFSGDPGIIGSTVSIEGSPQTVVGVMPAEFEFVADVDAWAPMVRGVMFAAARQFHNWLLVGRLRPGVSVTEAQSEVSVIMERLAEAYPSSNRGKGMAITPMQEAMVANFRPTLLILMGAIALVLLIACANVASLLLARGSGRRGELALRSALGARSPRLVGQLITESAVLGLAAGLIGTLVAVSLQRTLVASTPLTRLGLEAAGLQPEVLLFAFGLALVTVLLFGLAPAISAARVDLVEDLKSGSRSVAGGGRTRFRSGLVVAQVALSVLLLIGAGLLLRSFYQLRNSDPGFDSESLVTAELGLLRAKYPERIRRVQFYEELLERVSNVPGVLGASVISQLPVRDPGNNIAVWDPADPPADASEWRLAYQRTVMPGYFETMGVPIRAGRDFDSSDGPGAPPVVIINGTMAETLFPNQNPLGRQVANDEGDEVGYYEVVGVVGDVQVSRLGGEIEMVMYFPYAQRPFLDMRLAVRAAGSSLAIAGPLRSIVRQLDPDVPLADLATMDEVLSRSVSFTRTVTTALSLFAAVAILLAALGLYGLLAFFVTQRSHEIGVRIALGATARSVLRLVMRRGAVLVGAGLLLGIIAAFGATRLVQEQLYEVNATDPATFISVSLFFVLVALSACLIPAWRACRVDPVEAFRAE</sequence>
<accession>A0AAE4Z8L3</accession>
<keyword evidence="5 7" id="KW-0472">Membrane</keyword>
<feature type="transmembrane region" description="Helical" evidence="7">
    <location>
        <begin position="292"/>
        <end position="316"/>
    </location>
</feature>
<dbReference type="PANTHER" id="PTHR30572">
    <property type="entry name" value="MEMBRANE COMPONENT OF TRANSPORTER-RELATED"/>
    <property type="match status" value="1"/>
</dbReference>
<feature type="transmembrane region" description="Helical" evidence="7">
    <location>
        <begin position="388"/>
        <end position="414"/>
    </location>
</feature>
<proteinExistence type="inferred from homology"/>
<dbReference type="InterPro" id="IPR025857">
    <property type="entry name" value="MacB_PCD"/>
</dbReference>
<gene>
    <name evidence="10" type="ORF">GWO12_11250</name>
</gene>
<evidence type="ECO:0000313" key="10">
    <source>
        <dbReference type="EMBL" id="NIR75668.1"/>
    </source>
</evidence>
<dbReference type="PANTHER" id="PTHR30572:SF4">
    <property type="entry name" value="ABC TRANSPORTER PERMEASE YTRF"/>
    <property type="match status" value="1"/>
</dbReference>
<keyword evidence="3 7" id="KW-0812">Transmembrane</keyword>
<feature type="transmembrane region" description="Helical" evidence="7">
    <location>
        <begin position="435"/>
        <end position="458"/>
    </location>
</feature>
<feature type="domain" description="ABC3 transporter permease C-terminal" evidence="8">
    <location>
        <begin position="704"/>
        <end position="817"/>
    </location>
</feature>
<dbReference type="Pfam" id="PF12704">
    <property type="entry name" value="MacB_PCD"/>
    <property type="match status" value="2"/>
</dbReference>
<feature type="transmembrane region" description="Helical" evidence="7">
    <location>
        <begin position="41"/>
        <end position="68"/>
    </location>
</feature>
<evidence type="ECO:0000256" key="1">
    <source>
        <dbReference type="ARBA" id="ARBA00004651"/>
    </source>
</evidence>
<evidence type="ECO:0000259" key="8">
    <source>
        <dbReference type="Pfam" id="PF02687"/>
    </source>
</evidence>